<evidence type="ECO:0000313" key="4">
    <source>
        <dbReference type="EMBL" id="EQD52457.1"/>
    </source>
</evidence>
<accession>T1A671</accession>
<dbReference type="Pfam" id="PF00202">
    <property type="entry name" value="Aminotran_3"/>
    <property type="match status" value="1"/>
</dbReference>
<dbReference type="EMBL" id="AUZZ01004612">
    <property type="protein sequence ID" value="EQD52457.1"/>
    <property type="molecule type" value="Genomic_DNA"/>
</dbReference>
<proteinExistence type="inferred from homology"/>
<dbReference type="Gene3D" id="3.90.1150.10">
    <property type="entry name" value="Aspartate Aminotransferase, domain 1"/>
    <property type="match status" value="1"/>
</dbReference>
<dbReference type="Gene3D" id="3.40.640.10">
    <property type="entry name" value="Type I PLP-dependent aspartate aminotransferase-like (Major domain)"/>
    <property type="match status" value="1"/>
</dbReference>
<dbReference type="EC" id="5.4.3.8" evidence="4"/>
<keyword evidence="4" id="KW-0413">Isomerase</keyword>
<dbReference type="AlphaFoldDB" id="T1A671"/>
<name>T1A671_9ZZZZ</name>
<comment type="caution">
    <text evidence="4">The sequence shown here is derived from an EMBL/GenBank/DDBJ whole genome shotgun (WGS) entry which is preliminary data.</text>
</comment>
<reference evidence="4" key="1">
    <citation type="submission" date="2013-08" db="EMBL/GenBank/DDBJ databases">
        <authorList>
            <person name="Mendez C."/>
            <person name="Richter M."/>
            <person name="Ferrer M."/>
            <person name="Sanchez J."/>
        </authorList>
    </citation>
    <scope>NUCLEOTIDE SEQUENCE</scope>
</reference>
<comment type="similarity">
    <text evidence="1">Belongs to the class-III pyridoxal-phosphate-dependent aminotransferase family.</text>
</comment>
<dbReference type="InterPro" id="IPR015421">
    <property type="entry name" value="PyrdxlP-dep_Trfase_major"/>
</dbReference>
<feature type="non-terminal residue" evidence="4">
    <location>
        <position position="194"/>
    </location>
</feature>
<dbReference type="GO" id="GO:0005829">
    <property type="term" value="C:cytosol"/>
    <property type="evidence" value="ECO:0007669"/>
    <property type="project" value="TreeGrafter"/>
</dbReference>
<dbReference type="GO" id="GO:0030170">
    <property type="term" value="F:pyridoxal phosphate binding"/>
    <property type="evidence" value="ECO:0007669"/>
    <property type="project" value="InterPro"/>
</dbReference>
<keyword evidence="4" id="KW-0808">Transferase</keyword>
<evidence type="ECO:0000256" key="3">
    <source>
        <dbReference type="SAM" id="MobiDB-lite"/>
    </source>
</evidence>
<dbReference type="PANTHER" id="PTHR43094">
    <property type="entry name" value="AMINOTRANSFERASE"/>
    <property type="match status" value="1"/>
</dbReference>
<sequence length="194" mass="21339">GWGRVGAWFGVDRWGVVPDLLTTAKGITGAYAPLGLTATTAALHDTFRDRYFPHGHTYEAHPLTLAPAVAAIGEYRRLDLLEKSRRDGEYLLDRLRGDPGPAPLGRRRPGSRPVRGGRARPRPGDPRPVQRRGGQARRPDARCRPGRGGDAPGRRLLRLVDLPPRDRPAPDRHARGTGPGPGRPRPGPGRRRRR</sequence>
<keyword evidence="2" id="KW-0663">Pyridoxal phosphate</keyword>
<reference evidence="4" key="2">
    <citation type="journal article" date="2014" name="ISME J.">
        <title>Microbial stratification in low pH oxic and suboxic macroscopic growths along an acid mine drainage.</title>
        <authorList>
            <person name="Mendez-Garcia C."/>
            <person name="Mesa V."/>
            <person name="Sprenger R.R."/>
            <person name="Richter M."/>
            <person name="Diez M.S."/>
            <person name="Solano J."/>
            <person name="Bargiela R."/>
            <person name="Golyshina O.V."/>
            <person name="Manteca A."/>
            <person name="Ramos J.L."/>
            <person name="Gallego J.R."/>
            <person name="Llorente I."/>
            <person name="Martins Dos Santos V.A."/>
            <person name="Jensen O.N."/>
            <person name="Pelaez A.I."/>
            <person name="Sanchez J."/>
            <person name="Ferrer M."/>
        </authorList>
    </citation>
    <scope>NUCLEOTIDE SEQUENCE</scope>
</reference>
<dbReference type="SUPFAM" id="SSF53383">
    <property type="entry name" value="PLP-dependent transferases"/>
    <property type="match status" value="1"/>
</dbReference>
<feature type="compositionally biased region" description="Basic and acidic residues" evidence="3">
    <location>
        <begin position="163"/>
        <end position="174"/>
    </location>
</feature>
<feature type="non-terminal residue" evidence="4">
    <location>
        <position position="1"/>
    </location>
</feature>
<evidence type="ECO:0000256" key="1">
    <source>
        <dbReference type="ARBA" id="ARBA00008954"/>
    </source>
</evidence>
<feature type="region of interest" description="Disordered" evidence="3">
    <location>
        <begin position="92"/>
        <end position="194"/>
    </location>
</feature>
<dbReference type="InterPro" id="IPR015424">
    <property type="entry name" value="PyrdxlP-dep_Trfase"/>
</dbReference>
<dbReference type="GO" id="GO:0008483">
    <property type="term" value="F:transaminase activity"/>
    <property type="evidence" value="ECO:0007669"/>
    <property type="project" value="UniProtKB-KW"/>
</dbReference>
<dbReference type="GO" id="GO:0042286">
    <property type="term" value="F:glutamate-1-semialdehyde 2,1-aminomutase activity"/>
    <property type="evidence" value="ECO:0007669"/>
    <property type="project" value="UniProtKB-EC"/>
</dbReference>
<evidence type="ECO:0000256" key="2">
    <source>
        <dbReference type="ARBA" id="ARBA00022898"/>
    </source>
</evidence>
<organism evidence="4">
    <name type="scientific">mine drainage metagenome</name>
    <dbReference type="NCBI Taxonomy" id="410659"/>
    <lineage>
        <taxon>unclassified sequences</taxon>
        <taxon>metagenomes</taxon>
        <taxon>ecological metagenomes</taxon>
    </lineage>
</organism>
<keyword evidence="4" id="KW-0032">Aminotransferase</keyword>
<gene>
    <name evidence="4" type="ORF">B2A_06514</name>
</gene>
<dbReference type="PANTHER" id="PTHR43094:SF1">
    <property type="entry name" value="AMINOTRANSFERASE CLASS-III"/>
    <property type="match status" value="1"/>
</dbReference>
<feature type="compositionally biased region" description="Basic residues" evidence="3">
    <location>
        <begin position="105"/>
        <end position="121"/>
    </location>
</feature>
<dbReference type="InterPro" id="IPR015422">
    <property type="entry name" value="PyrdxlP-dep_Trfase_small"/>
</dbReference>
<protein>
    <submittedName>
        <fullName evidence="4">Aminotransferase class-III</fullName>
        <ecNumber evidence="4">5.4.3.8</ecNumber>
    </submittedName>
</protein>
<dbReference type="InterPro" id="IPR005814">
    <property type="entry name" value="Aminotrans_3"/>
</dbReference>